<dbReference type="Gene3D" id="3.40.50.10490">
    <property type="entry name" value="Glucose-6-phosphate isomerase like protein, domain 1"/>
    <property type="match status" value="1"/>
</dbReference>
<comment type="caution">
    <text evidence="5">The sequence shown here is derived from an EMBL/GenBank/DDBJ whole genome shotgun (WGS) entry which is preliminary data.</text>
</comment>
<dbReference type="InterPro" id="IPR001865">
    <property type="entry name" value="Ribosomal_uS2"/>
</dbReference>
<organism evidence="5 6">
    <name type="scientific">Diceros bicornis minor</name>
    <name type="common">South-central black rhinoceros</name>
    <dbReference type="NCBI Taxonomy" id="77932"/>
    <lineage>
        <taxon>Eukaryota</taxon>
        <taxon>Metazoa</taxon>
        <taxon>Chordata</taxon>
        <taxon>Craniata</taxon>
        <taxon>Vertebrata</taxon>
        <taxon>Euteleostomi</taxon>
        <taxon>Mammalia</taxon>
        <taxon>Eutheria</taxon>
        <taxon>Laurasiatheria</taxon>
        <taxon>Perissodactyla</taxon>
        <taxon>Rhinocerotidae</taxon>
        <taxon>Diceros</taxon>
    </lineage>
</organism>
<proteinExistence type="inferred from homology"/>
<name>A0A7J7EZ60_DICBM</name>
<dbReference type="InterPro" id="IPR023591">
    <property type="entry name" value="Ribosomal_uS2_flav_dom_sf"/>
</dbReference>
<dbReference type="SUPFAM" id="SSF52313">
    <property type="entry name" value="Ribosomal protein S2"/>
    <property type="match status" value="1"/>
</dbReference>
<dbReference type="AlphaFoldDB" id="A0A7J7EZ60"/>
<keyword evidence="2" id="KW-0689">Ribosomal protein</keyword>
<sequence>MSGAPDVLQMKEEYVFRFIATRTHLGGTNLDFQMKLYIYKRKSDGICIINLKRPGEKLLLGACAIVATENPADVCVISSRNPGQHTVLKFAAAATGATPIVGSFTPGTFTNQIQAAATSCGYWSQR</sequence>
<evidence type="ECO:0000313" key="6">
    <source>
        <dbReference type="Proteomes" id="UP000551758"/>
    </source>
</evidence>
<dbReference type="Proteomes" id="UP000551758">
    <property type="component" value="Unassembled WGS sequence"/>
</dbReference>
<evidence type="ECO:0000313" key="5">
    <source>
        <dbReference type="EMBL" id="KAF5921069.1"/>
    </source>
</evidence>
<dbReference type="PRINTS" id="PR00395">
    <property type="entry name" value="RIBOSOMALS2"/>
</dbReference>
<evidence type="ECO:0000256" key="2">
    <source>
        <dbReference type="ARBA" id="ARBA00022980"/>
    </source>
</evidence>
<evidence type="ECO:0000256" key="1">
    <source>
        <dbReference type="ARBA" id="ARBA00006242"/>
    </source>
</evidence>
<dbReference type="PANTHER" id="PTHR11489">
    <property type="entry name" value="40S RIBOSOMAL PROTEIN SA"/>
    <property type="match status" value="1"/>
</dbReference>
<dbReference type="GO" id="GO:0015935">
    <property type="term" value="C:small ribosomal subunit"/>
    <property type="evidence" value="ECO:0007669"/>
    <property type="project" value="InterPro"/>
</dbReference>
<dbReference type="GO" id="GO:0006412">
    <property type="term" value="P:translation"/>
    <property type="evidence" value="ECO:0007669"/>
    <property type="project" value="InterPro"/>
</dbReference>
<evidence type="ECO:0000256" key="4">
    <source>
        <dbReference type="ARBA" id="ARBA00035401"/>
    </source>
</evidence>
<evidence type="ECO:0000256" key="3">
    <source>
        <dbReference type="ARBA" id="ARBA00023274"/>
    </source>
</evidence>
<dbReference type="GO" id="GO:0003735">
    <property type="term" value="F:structural constituent of ribosome"/>
    <property type="evidence" value="ECO:0007669"/>
    <property type="project" value="InterPro"/>
</dbReference>
<keyword evidence="6" id="KW-1185">Reference proteome</keyword>
<keyword evidence="3" id="KW-0687">Ribonucleoprotein</keyword>
<gene>
    <name evidence="5" type="ORF">HPG69_014184</name>
</gene>
<protein>
    <recommendedName>
        <fullName evidence="4">40S ribosomal protein SA</fullName>
    </recommendedName>
</protein>
<accession>A0A7J7EZ60</accession>
<comment type="similarity">
    <text evidence="1">Belongs to the universal ribosomal protein uS2 family.</text>
</comment>
<dbReference type="InterPro" id="IPR005707">
    <property type="entry name" value="Ribosomal_uS2_euk/arc"/>
</dbReference>
<reference evidence="5 6" key="1">
    <citation type="journal article" date="2020" name="Mol. Biol. Evol.">
        <title>Interspecific Gene Flow and the Evolution of Specialization in Black and White Rhinoceros.</title>
        <authorList>
            <person name="Moodley Y."/>
            <person name="Westbury M.V."/>
            <person name="Russo I.M."/>
            <person name="Gopalakrishnan S."/>
            <person name="Rakotoarivelo A."/>
            <person name="Olsen R.A."/>
            <person name="Prost S."/>
            <person name="Tunstall T."/>
            <person name="Ryder O.A."/>
            <person name="Dalen L."/>
            <person name="Bruford M.W."/>
        </authorList>
    </citation>
    <scope>NUCLEOTIDE SEQUENCE [LARGE SCALE GENOMIC DNA]</scope>
    <source>
        <strain evidence="5">SBR-YM</strain>
        <tissue evidence="5">Skin</tissue>
    </source>
</reference>
<dbReference type="EMBL" id="JACDTQ010001751">
    <property type="protein sequence ID" value="KAF5921069.1"/>
    <property type="molecule type" value="Genomic_DNA"/>
</dbReference>